<feature type="domain" description="HTH arsR-type" evidence="5">
    <location>
        <begin position="6"/>
        <end position="100"/>
    </location>
</feature>
<dbReference type="InterPro" id="IPR036873">
    <property type="entry name" value="Rhodanese-like_dom_sf"/>
</dbReference>
<keyword evidence="3" id="KW-0804">Transcription</keyword>
<evidence type="ECO:0000313" key="7">
    <source>
        <dbReference type="Proteomes" id="UP000664835"/>
    </source>
</evidence>
<dbReference type="SMART" id="SM00418">
    <property type="entry name" value="HTH_ARSR"/>
    <property type="match status" value="1"/>
</dbReference>
<dbReference type="InterPro" id="IPR001845">
    <property type="entry name" value="HTH_ArsR_DNA-bd_dom"/>
</dbReference>
<dbReference type="PRINTS" id="PR00778">
    <property type="entry name" value="HTHARSR"/>
</dbReference>
<dbReference type="Pfam" id="PF12840">
    <property type="entry name" value="HTH_20"/>
    <property type="match status" value="1"/>
</dbReference>
<dbReference type="Proteomes" id="UP000664835">
    <property type="component" value="Unassembled WGS sequence"/>
</dbReference>
<comment type="caution">
    <text evidence="6">The sequence shown here is derived from an EMBL/GenBank/DDBJ whole genome shotgun (WGS) entry which is preliminary data.</text>
</comment>
<evidence type="ECO:0000259" key="4">
    <source>
        <dbReference type="PROSITE" id="PS50206"/>
    </source>
</evidence>
<sequence>MSSTSLKKNLFEQLATIGKTLSHENRLMILDVLAQGKSDVDTLGEKVGLTRAGVSKHLQHLKHAGLVTSRREGKHIIYTLSDESVYTLIVHLRQVAETQLEEMQALLKQHLKPNTLLEPIPMTEIKKLEQNHQAYQLVDVRPEDEFLEGHIPNAINIPIDQFADNLAKLKHDQPIIIYCRGPYCMWSGDAVETLLAKGFQAKRLVDGYPEWRSLRDY</sequence>
<dbReference type="NCBIfam" id="NF033788">
    <property type="entry name" value="HTH_metalloreg"/>
    <property type="match status" value="1"/>
</dbReference>
<dbReference type="CDD" id="cd00090">
    <property type="entry name" value="HTH_ARSR"/>
    <property type="match status" value="1"/>
</dbReference>
<accession>A0ABS3Q1M2</accession>
<organism evidence="6 7">
    <name type="scientific">Thiomicrorhabdus marina</name>
    <dbReference type="NCBI Taxonomy" id="2818442"/>
    <lineage>
        <taxon>Bacteria</taxon>
        <taxon>Pseudomonadati</taxon>
        <taxon>Pseudomonadota</taxon>
        <taxon>Gammaproteobacteria</taxon>
        <taxon>Thiotrichales</taxon>
        <taxon>Piscirickettsiaceae</taxon>
        <taxon>Thiomicrorhabdus</taxon>
    </lineage>
</organism>
<reference evidence="6 7" key="1">
    <citation type="submission" date="2021-03" db="EMBL/GenBank/DDBJ databases">
        <title>Thiomicrorhabdus sp.nov.,novel sulfur-oxidizing bacteria isolated from coastal sediment.</title>
        <authorList>
            <person name="Liu X."/>
        </authorList>
    </citation>
    <scope>NUCLEOTIDE SEQUENCE [LARGE SCALE GENOMIC DNA]</scope>
    <source>
        <strain evidence="6 7">6S2-11</strain>
    </source>
</reference>
<dbReference type="InterPro" id="IPR001763">
    <property type="entry name" value="Rhodanese-like_dom"/>
</dbReference>
<dbReference type="SUPFAM" id="SSF52821">
    <property type="entry name" value="Rhodanese/Cell cycle control phosphatase"/>
    <property type="match status" value="1"/>
</dbReference>
<protein>
    <submittedName>
        <fullName evidence="6">Metalloregulator ArsR/SmtB family transcription factor</fullName>
    </submittedName>
</protein>
<keyword evidence="2" id="KW-0238">DNA-binding</keyword>
<dbReference type="InterPro" id="IPR011991">
    <property type="entry name" value="ArsR-like_HTH"/>
</dbReference>
<dbReference type="PROSITE" id="PS50206">
    <property type="entry name" value="RHODANESE_3"/>
    <property type="match status" value="1"/>
</dbReference>
<evidence type="ECO:0000259" key="5">
    <source>
        <dbReference type="PROSITE" id="PS50987"/>
    </source>
</evidence>
<dbReference type="InterPro" id="IPR036388">
    <property type="entry name" value="WH-like_DNA-bd_sf"/>
</dbReference>
<dbReference type="SUPFAM" id="SSF46785">
    <property type="entry name" value="Winged helix' DNA-binding domain"/>
    <property type="match status" value="1"/>
</dbReference>
<dbReference type="CDD" id="cd00158">
    <property type="entry name" value="RHOD"/>
    <property type="match status" value="1"/>
</dbReference>
<name>A0ABS3Q1M2_9GAMM</name>
<evidence type="ECO:0000256" key="3">
    <source>
        <dbReference type="ARBA" id="ARBA00023163"/>
    </source>
</evidence>
<feature type="domain" description="Rhodanese" evidence="4">
    <location>
        <begin position="131"/>
        <end position="215"/>
    </location>
</feature>
<dbReference type="Pfam" id="PF00581">
    <property type="entry name" value="Rhodanese"/>
    <property type="match status" value="1"/>
</dbReference>
<dbReference type="SMART" id="SM00450">
    <property type="entry name" value="RHOD"/>
    <property type="match status" value="1"/>
</dbReference>
<gene>
    <name evidence="6" type="ORF">J3998_01185</name>
</gene>
<dbReference type="PROSITE" id="PS50987">
    <property type="entry name" value="HTH_ARSR_2"/>
    <property type="match status" value="1"/>
</dbReference>
<evidence type="ECO:0000313" key="6">
    <source>
        <dbReference type="EMBL" id="MBO1926176.1"/>
    </source>
</evidence>
<proteinExistence type="predicted"/>
<dbReference type="RefSeq" id="WP_208146615.1">
    <property type="nucleotide sequence ID" value="NZ_JAGETV010000001.1"/>
</dbReference>
<dbReference type="EMBL" id="JAGETV010000001">
    <property type="protein sequence ID" value="MBO1926176.1"/>
    <property type="molecule type" value="Genomic_DNA"/>
</dbReference>
<dbReference type="InterPro" id="IPR051011">
    <property type="entry name" value="Metal_resp_trans_reg"/>
</dbReference>
<dbReference type="Gene3D" id="1.10.10.10">
    <property type="entry name" value="Winged helix-like DNA-binding domain superfamily/Winged helix DNA-binding domain"/>
    <property type="match status" value="1"/>
</dbReference>
<dbReference type="PANTHER" id="PTHR43132">
    <property type="entry name" value="ARSENICAL RESISTANCE OPERON REPRESSOR ARSR-RELATED"/>
    <property type="match status" value="1"/>
</dbReference>
<keyword evidence="1" id="KW-0805">Transcription regulation</keyword>
<evidence type="ECO:0000256" key="1">
    <source>
        <dbReference type="ARBA" id="ARBA00023015"/>
    </source>
</evidence>
<dbReference type="InterPro" id="IPR036390">
    <property type="entry name" value="WH_DNA-bd_sf"/>
</dbReference>
<keyword evidence="7" id="KW-1185">Reference proteome</keyword>
<dbReference type="PANTHER" id="PTHR43132:SF8">
    <property type="entry name" value="HTH-TYPE TRANSCRIPTIONAL REGULATOR KMTR"/>
    <property type="match status" value="1"/>
</dbReference>
<dbReference type="Gene3D" id="3.40.250.10">
    <property type="entry name" value="Rhodanese-like domain"/>
    <property type="match status" value="1"/>
</dbReference>
<evidence type="ECO:0000256" key="2">
    <source>
        <dbReference type="ARBA" id="ARBA00023125"/>
    </source>
</evidence>